<evidence type="ECO:0000313" key="1">
    <source>
        <dbReference type="EMBL" id="CAG8786246.1"/>
    </source>
</evidence>
<dbReference type="Proteomes" id="UP000789901">
    <property type="component" value="Unassembled WGS sequence"/>
</dbReference>
<evidence type="ECO:0000313" key="2">
    <source>
        <dbReference type="Proteomes" id="UP000789901"/>
    </source>
</evidence>
<proteinExistence type="predicted"/>
<keyword evidence="2" id="KW-1185">Reference proteome</keyword>
<sequence>MPSTTRWNSYFEYFDSILKSKHPLKTLVTKDIVALDNDLILSNEIKVTVNHDSF</sequence>
<accession>A0ABN7VMU5</accession>
<protein>
    <submittedName>
        <fullName evidence="1">23753_t:CDS:1</fullName>
    </submittedName>
</protein>
<reference evidence="1 2" key="1">
    <citation type="submission" date="2021-06" db="EMBL/GenBank/DDBJ databases">
        <authorList>
            <person name="Kallberg Y."/>
            <person name="Tangrot J."/>
            <person name="Rosling A."/>
        </authorList>
    </citation>
    <scope>NUCLEOTIDE SEQUENCE [LARGE SCALE GENOMIC DNA]</scope>
    <source>
        <strain evidence="1 2">120-4 pot B 10/14</strain>
    </source>
</reference>
<organism evidence="1 2">
    <name type="scientific">Gigaspora margarita</name>
    <dbReference type="NCBI Taxonomy" id="4874"/>
    <lineage>
        <taxon>Eukaryota</taxon>
        <taxon>Fungi</taxon>
        <taxon>Fungi incertae sedis</taxon>
        <taxon>Mucoromycota</taxon>
        <taxon>Glomeromycotina</taxon>
        <taxon>Glomeromycetes</taxon>
        <taxon>Diversisporales</taxon>
        <taxon>Gigasporaceae</taxon>
        <taxon>Gigaspora</taxon>
    </lineage>
</organism>
<gene>
    <name evidence="1" type="ORF">GMARGA_LOCUS20487</name>
</gene>
<comment type="caution">
    <text evidence="1">The sequence shown here is derived from an EMBL/GenBank/DDBJ whole genome shotgun (WGS) entry which is preliminary data.</text>
</comment>
<dbReference type="EMBL" id="CAJVQB010018001">
    <property type="protein sequence ID" value="CAG8786246.1"/>
    <property type="molecule type" value="Genomic_DNA"/>
</dbReference>
<name>A0ABN7VMU5_GIGMA</name>